<feature type="domain" description="TNase-like" evidence="3">
    <location>
        <begin position="1294"/>
        <end position="1428"/>
    </location>
</feature>
<dbReference type="SUPFAM" id="SSF63748">
    <property type="entry name" value="Tudor/PWWP/MBT"/>
    <property type="match status" value="1"/>
</dbReference>
<dbReference type="InterPro" id="IPR035437">
    <property type="entry name" value="SNase_OB-fold_sf"/>
</dbReference>
<feature type="region of interest" description="Disordered" evidence="1">
    <location>
        <begin position="437"/>
        <end position="459"/>
    </location>
</feature>
<feature type="region of interest" description="Disordered" evidence="1">
    <location>
        <begin position="761"/>
        <end position="788"/>
    </location>
</feature>
<sequence>MMALPRSATKAFGRWPWKHHTHGLVDTREGKDNHIKHAYDVSAGAPGELKSGDSEPIEHDVTAPVSRTPSKLVKKRGLATSEREVTGDDDVDGAPQSRPYTPSVNSATAERVIVPAHQPAPPTPTPKPNVLVKKNSLSKRAASKPSSAETPEDPTVTNEVQVQVPTPVAESPSVEEPVDDGHQQQQTHQPADHSADEHATPVEAVALDTPAAPLSAPERTPSPSSSHTHPFPVRGVTPPNGTRFFEGTDGSLEPTETRTTVLTSPVARPARPQRRISLRSFGFFYGKDSRTFPAYVPPTERVLYEEEAETGSIAPSQRTTPGHRRHHSRIPIGLLTSRKPAPPKTTKGDRRAVQSAMSLRTLIIGPAALDVKEKNKKGNELKSPPLSAAAALRKVNQQLLEPDEANRVIAALRELPPPELPPATAQTVETIRKKKGWAFGRGGASREDERHEPKESTGTVAMPIHGCCLDITDEEAEDKHFSKLTGSAFGGSAASPEANANTGSADLSSLIPMLKNLRLVNLQASPDLSSVNAASLSAHMSAPDLGFGQTADKDGPLAGSVPTPGSLVDGMEKVGQTLMSLGFATTQAVLPSHIGIHPPKDRMSVLTYWWGYEVVFPPPTMRYLSHVNSISSALLNFLTAFALFSNGVREMLPFIRYIAQFIDFEWNTIKAQDKGRGVVCAATWVMPAALVPRPWDFVDPPMNNKVVRSITQRSAPLPQSTMPVTPAGLAPQVSAEVITEPVEKPGETNVKDISGAEAQNYKPSSIHDDQQGRAVDEQHGAESQDASAAVLSGDTLILRGPPANGQTPKERILHLAEIASPRIGSASKEDEPWAFECREFLRQFAVGKPITFTATHSLPPKDGVSSDFGHAEIGGKDLATEVLRAGFARCKEIKREPTEDDNRRKEIETEARNSMVGMWNPQGPKDHNVQYSMPADSAAFVNEWKGKNIDAIVEQVRDGSTLRVRLLMPEDQHQFANISLAGVRCPRAGGREGETAEEYGEEAKFFTESRILQRVVRVQILSLPAPTSTPFASTSTNAPAPTASIFIGNVLHPNGNIAEFLLAAGLARVIDWHAGMLAANGAMERLRGAEKYIISWSAKEKKLKLYSKITTPATASAGPTPVIQRGPVDATVIRVWSGDQVSIVEKEGRERRVQLSSVRAPKASEPKQAYYANEAREFLRKKLIGKHVKVNVDFVRPKEGDFEERDAVTIRYGNAQTNVAEQLIEKGLATALRHRRDDESRSSEYDKLMAAEQNALTEARGIHSGKEVPVPRIINASETSTKASSWLSSLKRQGRVPAVVDYVASGSRFKVLIPKENISLTLVLSGIRAPRTARNPSEKSEPYGLESLEFATRRYMQRDVEVDFEATDKTGGFIGALYLNKTENAAVTLVREGLATVHDYSAESLSWSRHLYDAEADAKTNKRNIWHDFDASLEQTVTEKPDNDSTPLKPEYLDVIISDIRTIPSFAFSIQVLNENTAQLEKMMKDFALHYRNAPAVSSFVPKAGELVAAKFSGDGQWYRAKVKRSSAAKKEVELTFVDYGNQETASFSNTRLLDPRFKALPPQAQDARLSFVKLAGADTEYAEDAIGRFRSLAEGRKLVANVDHKDGHVLHLRLIDPQDPHSANDPHASINTELVRDGLAMIDKKERYLASYPAMVNALKDATLSAKRERLGMYELGDIGDDDE</sequence>
<feature type="region of interest" description="Disordered" evidence="1">
    <location>
        <begin position="306"/>
        <end position="327"/>
    </location>
</feature>
<evidence type="ECO:0000259" key="3">
    <source>
        <dbReference type="PROSITE" id="PS50830"/>
    </source>
</evidence>
<feature type="compositionally biased region" description="Polar residues" evidence="1">
    <location>
        <begin position="144"/>
        <end position="164"/>
    </location>
</feature>
<protein>
    <recommendedName>
        <fullName evidence="6">Transcription factor</fullName>
    </recommendedName>
</protein>
<dbReference type="GO" id="GO:0003723">
    <property type="term" value="F:RNA binding"/>
    <property type="evidence" value="ECO:0007669"/>
    <property type="project" value="TreeGrafter"/>
</dbReference>
<dbReference type="GO" id="GO:0006402">
    <property type="term" value="P:mRNA catabolic process"/>
    <property type="evidence" value="ECO:0007669"/>
    <property type="project" value="TreeGrafter"/>
</dbReference>
<dbReference type="SMART" id="SM00318">
    <property type="entry name" value="SNc"/>
    <property type="match status" value="4"/>
</dbReference>
<dbReference type="InterPro" id="IPR002999">
    <property type="entry name" value="Tudor"/>
</dbReference>
<dbReference type="PANTHER" id="PTHR12302">
    <property type="entry name" value="EBNA2 BINDING PROTEIN P100"/>
    <property type="match status" value="1"/>
</dbReference>
<feature type="region of interest" description="Disordered" evidence="1">
    <location>
        <begin position="212"/>
        <end position="271"/>
    </location>
</feature>
<dbReference type="GO" id="GO:0004518">
    <property type="term" value="F:nuclease activity"/>
    <property type="evidence" value="ECO:0007669"/>
    <property type="project" value="TreeGrafter"/>
</dbReference>
<dbReference type="InterPro" id="IPR016071">
    <property type="entry name" value="Staphylococal_nuclease_OB-fold"/>
</dbReference>
<dbReference type="Pfam" id="PF00565">
    <property type="entry name" value="SNase"/>
    <property type="match status" value="4"/>
</dbReference>
<evidence type="ECO:0000313" key="4">
    <source>
        <dbReference type="EMBL" id="CAE6403614.1"/>
    </source>
</evidence>
<dbReference type="EMBL" id="CAJMWQ010000950">
    <property type="protein sequence ID" value="CAE6403614.1"/>
    <property type="molecule type" value="Genomic_DNA"/>
</dbReference>
<accession>A0A8H2WSE6</accession>
<dbReference type="PANTHER" id="PTHR12302:SF2">
    <property type="entry name" value="STAPHYLOCOCCAL NUCLEASE DOMAIN-CONTAINING PROTEIN 1"/>
    <property type="match status" value="1"/>
</dbReference>
<dbReference type="CDD" id="cd00175">
    <property type="entry name" value="SNc"/>
    <property type="match status" value="1"/>
</dbReference>
<feature type="region of interest" description="Disordered" evidence="1">
    <location>
        <begin position="40"/>
        <end position="105"/>
    </location>
</feature>
<feature type="domain" description="TNase-like" evidence="3">
    <location>
        <begin position="781"/>
        <end position="921"/>
    </location>
</feature>
<dbReference type="Gene3D" id="2.40.50.90">
    <property type="match status" value="5"/>
</dbReference>
<dbReference type="PROSITE" id="PS50830">
    <property type="entry name" value="TNASE_3"/>
    <property type="match status" value="4"/>
</dbReference>
<evidence type="ECO:0000256" key="1">
    <source>
        <dbReference type="SAM" id="MobiDB-lite"/>
    </source>
</evidence>
<dbReference type="SUPFAM" id="SSF50199">
    <property type="entry name" value="Staphylococcal nuclease"/>
    <property type="match status" value="5"/>
</dbReference>
<gene>
    <name evidence="4" type="ORF">RDB_LOCUS32434</name>
</gene>
<evidence type="ECO:0008006" key="6">
    <source>
        <dbReference type="Google" id="ProtNLM"/>
    </source>
</evidence>
<name>A0A8H2WSE6_9AGAM</name>
<feature type="compositionally biased region" description="Basic and acidic residues" evidence="1">
    <location>
        <begin position="765"/>
        <end position="782"/>
    </location>
</feature>
<dbReference type="GO" id="GO:0005829">
    <property type="term" value="C:cytosol"/>
    <property type="evidence" value="ECO:0007669"/>
    <property type="project" value="TreeGrafter"/>
</dbReference>
<feature type="compositionally biased region" description="Basic and acidic residues" evidence="1">
    <location>
        <begin position="444"/>
        <end position="455"/>
    </location>
</feature>
<dbReference type="SMART" id="SM00333">
    <property type="entry name" value="TUDOR"/>
    <property type="match status" value="1"/>
</dbReference>
<dbReference type="Pfam" id="PF00567">
    <property type="entry name" value="TUDOR"/>
    <property type="match status" value="1"/>
</dbReference>
<organism evidence="4 5">
    <name type="scientific">Rhizoctonia solani</name>
    <dbReference type="NCBI Taxonomy" id="456999"/>
    <lineage>
        <taxon>Eukaryota</taxon>
        <taxon>Fungi</taxon>
        <taxon>Dikarya</taxon>
        <taxon>Basidiomycota</taxon>
        <taxon>Agaricomycotina</taxon>
        <taxon>Agaricomycetes</taxon>
        <taxon>Cantharellales</taxon>
        <taxon>Ceratobasidiaceae</taxon>
        <taxon>Rhizoctonia</taxon>
    </lineage>
</organism>
<comment type="caution">
    <text evidence="4">The sequence shown here is derived from an EMBL/GenBank/DDBJ whole genome shotgun (WGS) entry which is preliminary data.</text>
</comment>
<dbReference type="PROSITE" id="PS50304">
    <property type="entry name" value="TUDOR"/>
    <property type="match status" value="1"/>
</dbReference>
<feature type="domain" description="TNase-like" evidence="3">
    <location>
        <begin position="947"/>
        <end position="1108"/>
    </location>
</feature>
<dbReference type="GO" id="GO:0005634">
    <property type="term" value="C:nucleus"/>
    <property type="evidence" value="ECO:0007669"/>
    <property type="project" value="TreeGrafter"/>
</dbReference>
<feature type="compositionally biased region" description="Basic and acidic residues" evidence="1">
    <location>
        <begin position="50"/>
        <end position="61"/>
    </location>
</feature>
<reference evidence="4" key="1">
    <citation type="submission" date="2021-01" db="EMBL/GenBank/DDBJ databases">
        <authorList>
            <person name="Kaushik A."/>
        </authorList>
    </citation>
    <scope>NUCLEOTIDE SEQUENCE</scope>
    <source>
        <strain evidence="4">AG1-1B</strain>
    </source>
</reference>
<feature type="compositionally biased region" description="Low complexity" evidence="1">
    <location>
        <begin position="221"/>
        <end position="232"/>
    </location>
</feature>
<evidence type="ECO:0000313" key="5">
    <source>
        <dbReference type="Proteomes" id="UP000663826"/>
    </source>
</evidence>
<dbReference type="Proteomes" id="UP000663826">
    <property type="component" value="Unassembled WGS sequence"/>
</dbReference>
<dbReference type="FunFam" id="2.30.30.140:FF:000018">
    <property type="entry name" value="Serine/threonine-protein kinase 31"/>
    <property type="match status" value="1"/>
</dbReference>
<feature type="domain" description="TNase-like" evidence="3">
    <location>
        <begin position="1126"/>
        <end position="1265"/>
    </location>
</feature>
<evidence type="ECO:0000259" key="2">
    <source>
        <dbReference type="PROSITE" id="PS50304"/>
    </source>
</evidence>
<feature type="domain" description="Tudor" evidence="2">
    <location>
        <begin position="1501"/>
        <end position="1561"/>
    </location>
</feature>
<proteinExistence type="predicted"/>
<feature type="region of interest" description="Disordered" evidence="1">
    <location>
        <begin position="136"/>
        <end position="197"/>
    </location>
</feature>
<dbReference type="FunFam" id="2.40.50.90:FF:000001">
    <property type="entry name" value="Staphylococcal nuclease domain-containing protein"/>
    <property type="match status" value="1"/>
</dbReference>
<dbReference type="Gene3D" id="2.30.30.140">
    <property type="match status" value="1"/>
</dbReference>